<sequence length="896" mass="100781">MKIQRFLDQHAQFFKTLAHPDVLSSILLEQPIGDLFTFLYGFNGQRAVKLFSFTAQVLLALPQDDMQASAQPATEVFEDSFLVLAKVIDLNGGAQIHPDIAAIVETFSAALTQLVGSQGGPACHKAQACLTRMQQRLGIGHAIPELTDKLKTPVKPVSFGIAIDPPGSLSPNGPRHDNDHQDIRHIKVLPTWQEVQSLRSEYLPAKESEDWHKQGIQGLLDRHFRLLREDTVGQLRDVIQTELGRMKNPGSHPNTRRDNRQGLRSHVYQGVRIEDLSVNRRDGLRLSGDDQSNSQKKPDARNLYTDVKSAFVTLKLGPPGTGKSYTGIALIKVLLDNRKEAKLGPILCVCYTNHALDQLLEHLVHAGISQIIRVGSRSKSEALEPLMLRNVARKMEGTKAEKRVAWELGSKLQSDESEIEDLITALSKADSWSSVKQYLANHYAHHHDQLFGSASMDENGFRLNRDPKKALSHWLRGDSVVRTGQPDRPVSILDRTALSEMSQGERQKLYWYWVQRIRGTTQRNLIQALHEYDRNRIQYQRNRMEMDLRCLQQAHIIGITTSGLARNLDILRRVRAKVMLCEEAGEVLESHTLTAMLPSVEHAILIGDHFQLRPQINRYDLGREHPRGEEYSLDVSLFERLVQPNDANAIQLPFTTLETQRRMHPMISQLVRDTLYPSLQDASSTSTYPMVAGMKKRLFWYDHTEFEANSDEAQGVVSTSHTNSFEIDMTIGLVSHLMKQGVYHADDIAVLTPYLGQLHLLRARLGRMWELVLNDRDLDQLEQAGMESDETPKVSKASALKALKVATIDNFQGEEAKVVIISLVRSNRMNKCGFLKTSNRINVLLSRAQHGMFIIGNSETAGSVKMWANVLGILRAGGNVGSAFELQLRPFMQATV</sequence>
<protein>
    <submittedName>
        <fullName evidence="1">Nf-x1 finger and helicase domain protein</fullName>
    </submittedName>
</protein>
<proteinExistence type="predicted"/>
<keyword evidence="1" id="KW-0378">Hydrolase</keyword>
<dbReference type="EMBL" id="BSXG01000168">
    <property type="protein sequence ID" value="GME50786.1"/>
    <property type="molecule type" value="Genomic_DNA"/>
</dbReference>
<keyword evidence="1" id="KW-0067">ATP-binding</keyword>
<gene>
    <name evidence="1" type="primary">g7930</name>
    <name evidence="1" type="ORF">NpPPO83_00007930</name>
</gene>
<keyword evidence="1" id="KW-0547">Nucleotide-binding</keyword>
<comment type="caution">
    <text evidence="1">The sequence shown here is derived from an EMBL/GenBank/DDBJ whole genome shotgun (WGS) entry which is preliminary data.</text>
</comment>
<accession>A0ACB5SP44</accession>
<organism evidence="1 2">
    <name type="scientific">Neofusicoccum parvum</name>
    <dbReference type="NCBI Taxonomy" id="310453"/>
    <lineage>
        <taxon>Eukaryota</taxon>
        <taxon>Fungi</taxon>
        <taxon>Dikarya</taxon>
        <taxon>Ascomycota</taxon>
        <taxon>Pezizomycotina</taxon>
        <taxon>Dothideomycetes</taxon>
        <taxon>Dothideomycetes incertae sedis</taxon>
        <taxon>Botryosphaeriales</taxon>
        <taxon>Botryosphaeriaceae</taxon>
        <taxon>Neofusicoccum</taxon>
    </lineage>
</organism>
<name>A0ACB5SP44_9PEZI</name>
<evidence type="ECO:0000313" key="1">
    <source>
        <dbReference type="EMBL" id="GME50786.1"/>
    </source>
</evidence>
<keyword evidence="2" id="KW-1185">Reference proteome</keyword>
<keyword evidence="1" id="KW-0347">Helicase</keyword>
<dbReference type="Proteomes" id="UP001165186">
    <property type="component" value="Unassembled WGS sequence"/>
</dbReference>
<evidence type="ECO:0000313" key="2">
    <source>
        <dbReference type="Proteomes" id="UP001165186"/>
    </source>
</evidence>
<reference evidence="1" key="1">
    <citation type="submission" date="2024-09" db="EMBL/GenBank/DDBJ databases">
        <title>Draft Genome Sequences of Neofusicoccum parvum.</title>
        <authorList>
            <person name="Ashida A."/>
            <person name="Camagna M."/>
            <person name="Tanaka A."/>
            <person name="Takemoto D."/>
        </authorList>
    </citation>
    <scope>NUCLEOTIDE SEQUENCE</scope>
    <source>
        <strain evidence="1">PPO83</strain>
    </source>
</reference>